<feature type="compositionally biased region" description="Low complexity" evidence="1">
    <location>
        <begin position="96"/>
        <end position="105"/>
    </location>
</feature>
<sequence length="105" mass="10124">MPPRRSTPARGSRCAVQRRAGRPKGPVEAGGAVGGGEGRASACRARGRGGGFCDLQGGVRTPCAATSPAASARGGAGRAAPASPGAGGGGRDHRGGAAAVRRLRP</sequence>
<protein>
    <submittedName>
        <fullName evidence="2">Uncharacterized protein</fullName>
    </submittedName>
</protein>
<feature type="region of interest" description="Disordered" evidence="1">
    <location>
        <begin position="65"/>
        <end position="105"/>
    </location>
</feature>
<reference evidence="2" key="2">
    <citation type="journal article" date="2015" name="Data Brief">
        <title>Shoot transcriptome of the giant reed, Arundo donax.</title>
        <authorList>
            <person name="Barrero R.A."/>
            <person name="Guerrero F.D."/>
            <person name="Moolhuijzen P."/>
            <person name="Goolsby J.A."/>
            <person name="Tidwell J."/>
            <person name="Bellgard S.E."/>
            <person name="Bellgard M.I."/>
        </authorList>
    </citation>
    <scope>NUCLEOTIDE SEQUENCE</scope>
    <source>
        <tissue evidence="2">Shoot tissue taken approximately 20 cm above the soil surface</tissue>
    </source>
</reference>
<name>A0A0A9E7C6_ARUDO</name>
<reference evidence="2" key="1">
    <citation type="submission" date="2014-09" db="EMBL/GenBank/DDBJ databases">
        <authorList>
            <person name="Magalhaes I.L.F."/>
            <person name="Oliveira U."/>
            <person name="Santos F.R."/>
            <person name="Vidigal T.H.D.A."/>
            <person name="Brescovit A.D."/>
            <person name="Santos A.J."/>
        </authorList>
    </citation>
    <scope>NUCLEOTIDE SEQUENCE</scope>
    <source>
        <tissue evidence="2">Shoot tissue taken approximately 20 cm above the soil surface</tissue>
    </source>
</reference>
<evidence type="ECO:0000313" key="2">
    <source>
        <dbReference type="EMBL" id="JAD95976.1"/>
    </source>
</evidence>
<proteinExistence type="predicted"/>
<feature type="compositionally biased region" description="Low complexity" evidence="1">
    <location>
        <begin position="65"/>
        <end position="84"/>
    </location>
</feature>
<evidence type="ECO:0000256" key="1">
    <source>
        <dbReference type="SAM" id="MobiDB-lite"/>
    </source>
</evidence>
<dbReference type="AlphaFoldDB" id="A0A0A9E7C6"/>
<dbReference type="EMBL" id="GBRH01201919">
    <property type="protein sequence ID" value="JAD95976.1"/>
    <property type="molecule type" value="Transcribed_RNA"/>
</dbReference>
<feature type="region of interest" description="Disordered" evidence="1">
    <location>
        <begin position="1"/>
        <end position="47"/>
    </location>
</feature>
<accession>A0A0A9E7C6</accession>
<organism evidence="2">
    <name type="scientific">Arundo donax</name>
    <name type="common">Giant reed</name>
    <name type="synonym">Donax arundinaceus</name>
    <dbReference type="NCBI Taxonomy" id="35708"/>
    <lineage>
        <taxon>Eukaryota</taxon>
        <taxon>Viridiplantae</taxon>
        <taxon>Streptophyta</taxon>
        <taxon>Embryophyta</taxon>
        <taxon>Tracheophyta</taxon>
        <taxon>Spermatophyta</taxon>
        <taxon>Magnoliopsida</taxon>
        <taxon>Liliopsida</taxon>
        <taxon>Poales</taxon>
        <taxon>Poaceae</taxon>
        <taxon>PACMAD clade</taxon>
        <taxon>Arundinoideae</taxon>
        <taxon>Arundineae</taxon>
        <taxon>Arundo</taxon>
    </lineage>
</organism>